<dbReference type="InterPro" id="IPR020476">
    <property type="entry name" value="Nudix_hydrolase"/>
</dbReference>
<accession>A0A2K2F7H8</accession>
<reference evidence="8 9" key="1">
    <citation type="submission" date="2017-06" db="EMBL/GenBank/DDBJ databases">
        <title>Investigating the central metabolism of Clostridium thermosuccinogenes.</title>
        <authorList>
            <person name="Koendjbiharie J.G."/>
            <person name="van Kranenburg R."/>
        </authorList>
    </citation>
    <scope>NUCLEOTIDE SEQUENCE [LARGE SCALE GENOMIC DNA]</scope>
    <source>
        <strain evidence="8 9">DSM 5806</strain>
    </source>
</reference>
<evidence type="ECO:0000259" key="7">
    <source>
        <dbReference type="PROSITE" id="PS51462"/>
    </source>
</evidence>
<organism evidence="8 9">
    <name type="scientific">Clostridium thermosuccinogenes</name>
    <dbReference type="NCBI Taxonomy" id="84032"/>
    <lineage>
        <taxon>Bacteria</taxon>
        <taxon>Bacillati</taxon>
        <taxon>Bacillota</taxon>
        <taxon>Clostridia</taxon>
        <taxon>Eubacteriales</taxon>
        <taxon>Clostridiaceae</taxon>
        <taxon>Clostridium</taxon>
    </lineage>
</organism>
<protein>
    <recommendedName>
        <fullName evidence="7">Nudix hydrolase domain-containing protein</fullName>
    </recommendedName>
</protein>
<evidence type="ECO:0000313" key="8">
    <source>
        <dbReference type="EMBL" id="PNT95296.1"/>
    </source>
</evidence>
<sequence length="143" mass="16879">MNKDFIAGSLDNIGFVCIETKYKDKWVLCFHKKRQRWEVPGGHVEKGETPLMAAKRELYEETGAVDFDIVPVWDYQVFSDDGMLHNNGRVYFANVRAFEKIPENSEMEKIEFFDILPTNVTYNRDRMIEMLERAEKYASAYYK</sequence>
<dbReference type="GO" id="GO:0046872">
    <property type="term" value="F:metal ion binding"/>
    <property type="evidence" value="ECO:0007669"/>
    <property type="project" value="UniProtKB-KW"/>
</dbReference>
<dbReference type="InterPro" id="IPR020084">
    <property type="entry name" value="NUDIX_hydrolase_CS"/>
</dbReference>
<comment type="cofactor">
    <cofactor evidence="1">
        <name>Mg(2+)</name>
        <dbReference type="ChEBI" id="CHEBI:18420"/>
    </cofactor>
</comment>
<dbReference type="PROSITE" id="PS51462">
    <property type="entry name" value="NUDIX"/>
    <property type="match status" value="1"/>
</dbReference>
<evidence type="ECO:0000256" key="2">
    <source>
        <dbReference type="ARBA" id="ARBA00005582"/>
    </source>
</evidence>
<evidence type="ECO:0000256" key="6">
    <source>
        <dbReference type="RuleBase" id="RU003476"/>
    </source>
</evidence>
<evidence type="ECO:0000256" key="1">
    <source>
        <dbReference type="ARBA" id="ARBA00001946"/>
    </source>
</evidence>
<evidence type="ECO:0000256" key="4">
    <source>
        <dbReference type="ARBA" id="ARBA00022801"/>
    </source>
</evidence>
<dbReference type="AlphaFoldDB" id="A0A2K2F7H8"/>
<dbReference type="CDD" id="cd04665">
    <property type="entry name" value="NUDIX_RppH"/>
    <property type="match status" value="1"/>
</dbReference>
<dbReference type="Proteomes" id="UP000236151">
    <property type="component" value="Unassembled WGS sequence"/>
</dbReference>
<comment type="similarity">
    <text evidence="2 6">Belongs to the Nudix hydrolase family.</text>
</comment>
<name>A0A2K2F7H8_9CLOT</name>
<dbReference type="EMBL" id="NIOJ01000070">
    <property type="protein sequence ID" value="PNT95296.1"/>
    <property type="molecule type" value="Genomic_DNA"/>
</dbReference>
<proteinExistence type="inferred from homology"/>
<dbReference type="RefSeq" id="WP_103083013.1">
    <property type="nucleotide sequence ID" value="NZ_CP021850.1"/>
</dbReference>
<dbReference type="InterPro" id="IPR000086">
    <property type="entry name" value="NUDIX_hydrolase_dom"/>
</dbReference>
<evidence type="ECO:0000256" key="5">
    <source>
        <dbReference type="ARBA" id="ARBA00022842"/>
    </source>
</evidence>
<keyword evidence="3" id="KW-0479">Metal-binding</keyword>
<dbReference type="PANTHER" id="PTHR43758:SF8">
    <property type="entry name" value="8-OXO-DGTP DIPHOSPHATASE YTKD-RELATED"/>
    <property type="match status" value="1"/>
</dbReference>
<dbReference type="GO" id="GO:0005737">
    <property type="term" value="C:cytoplasm"/>
    <property type="evidence" value="ECO:0007669"/>
    <property type="project" value="TreeGrafter"/>
</dbReference>
<dbReference type="InterPro" id="IPR014078">
    <property type="entry name" value="Nudix_YtkD"/>
</dbReference>
<dbReference type="PROSITE" id="PS00893">
    <property type="entry name" value="NUDIX_BOX"/>
    <property type="match status" value="1"/>
</dbReference>
<comment type="caution">
    <text evidence="8">The sequence shown here is derived from an EMBL/GenBank/DDBJ whole genome shotgun (WGS) entry which is preliminary data.</text>
</comment>
<dbReference type="PRINTS" id="PR00502">
    <property type="entry name" value="NUDIXFAMILY"/>
</dbReference>
<evidence type="ECO:0000313" key="9">
    <source>
        <dbReference type="Proteomes" id="UP000236151"/>
    </source>
</evidence>
<keyword evidence="9" id="KW-1185">Reference proteome</keyword>
<dbReference type="OrthoDB" id="9131041at2"/>
<dbReference type="GO" id="GO:0016818">
    <property type="term" value="F:hydrolase activity, acting on acid anhydrides, in phosphorus-containing anhydrides"/>
    <property type="evidence" value="ECO:0007669"/>
    <property type="project" value="TreeGrafter"/>
</dbReference>
<dbReference type="InterPro" id="IPR015797">
    <property type="entry name" value="NUDIX_hydrolase-like_dom_sf"/>
</dbReference>
<dbReference type="Pfam" id="PF00293">
    <property type="entry name" value="NUDIX"/>
    <property type="match status" value="1"/>
</dbReference>
<evidence type="ECO:0000256" key="3">
    <source>
        <dbReference type="ARBA" id="ARBA00022723"/>
    </source>
</evidence>
<dbReference type="SUPFAM" id="SSF55811">
    <property type="entry name" value="Nudix"/>
    <property type="match status" value="1"/>
</dbReference>
<feature type="domain" description="Nudix hydrolase" evidence="7">
    <location>
        <begin position="8"/>
        <end position="132"/>
    </location>
</feature>
<dbReference type="KEGG" id="cthd:CDO33_08760"/>
<gene>
    <name evidence="8" type="ORF">CDQ84_17380</name>
</gene>
<keyword evidence="5" id="KW-0460">Magnesium</keyword>
<dbReference type="PANTHER" id="PTHR43758">
    <property type="entry name" value="7,8-DIHYDRO-8-OXOGUANINE TRIPHOSPHATASE"/>
    <property type="match status" value="1"/>
</dbReference>
<keyword evidence="4 6" id="KW-0378">Hydrolase</keyword>
<dbReference type="Gene3D" id="3.90.79.10">
    <property type="entry name" value="Nucleoside Triphosphate Pyrophosphohydrolase"/>
    <property type="match status" value="1"/>
</dbReference>